<dbReference type="AlphaFoldDB" id="W2SL74"/>
<keyword evidence="3" id="KW-1185">Reference proteome</keyword>
<proteinExistence type="predicted"/>
<evidence type="ECO:0000313" key="3">
    <source>
        <dbReference type="Proteomes" id="UP000053676"/>
    </source>
</evidence>
<name>W2SL74_NECAM</name>
<dbReference type="KEGG" id="nai:NECAME_05208"/>
<dbReference type="EMBL" id="KI669074">
    <property type="protein sequence ID" value="ETN69626.1"/>
    <property type="molecule type" value="Genomic_DNA"/>
</dbReference>
<protein>
    <submittedName>
        <fullName evidence="2">Uncharacterized protein</fullName>
    </submittedName>
</protein>
<keyword evidence="1" id="KW-1133">Transmembrane helix</keyword>
<gene>
    <name evidence="2" type="ORF">NECAME_05208</name>
</gene>
<evidence type="ECO:0000313" key="2">
    <source>
        <dbReference type="EMBL" id="ETN69626.1"/>
    </source>
</evidence>
<keyword evidence="1" id="KW-0472">Membrane</keyword>
<dbReference type="Proteomes" id="UP000053676">
    <property type="component" value="Unassembled WGS sequence"/>
</dbReference>
<evidence type="ECO:0000256" key="1">
    <source>
        <dbReference type="SAM" id="Phobius"/>
    </source>
</evidence>
<reference evidence="3" key="1">
    <citation type="journal article" date="2014" name="Nat. Genet.">
        <title>Genome of the human hookworm Necator americanus.</title>
        <authorList>
            <person name="Tang Y.T."/>
            <person name="Gao X."/>
            <person name="Rosa B.A."/>
            <person name="Abubucker S."/>
            <person name="Hallsworth-Pepin K."/>
            <person name="Martin J."/>
            <person name="Tyagi R."/>
            <person name="Heizer E."/>
            <person name="Zhang X."/>
            <person name="Bhonagiri-Palsikar V."/>
            <person name="Minx P."/>
            <person name="Warren W.C."/>
            <person name="Wang Q."/>
            <person name="Zhan B."/>
            <person name="Hotez P.J."/>
            <person name="Sternberg P.W."/>
            <person name="Dougall A."/>
            <person name="Gaze S.T."/>
            <person name="Mulvenna J."/>
            <person name="Sotillo J."/>
            <person name="Ranganathan S."/>
            <person name="Rabelo E.M."/>
            <person name="Wilson R.K."/>
            <person name="Felgner P.L."/>
            <person name="Bethony J."/>
            <person name="Hawdon J.M."/>
            <person name="Gasser R.B."/>
            <person name="Loukas A."/>
            <person name="Mitreva M."/>
        </authorList>
    </citation>
    <scope>NUCLEOTIDE SEQUENCE [LARGE SCALE GENOMIC DNA]</scope>
</reference>
<sequence length="63" mass="7107">MVPALGGYPCTVEPELSLRYVRLRGYGHWANEARTQQKQLLIILVLVVLETMAAVGLKNLLHY</sequence>
<organism evidence="2 3">
    <name type="scientific">Necator americanus</name>
    <name type="common">Human hookworm</name>
    <dbReference type="NCBI Taxonomy" id="51031"/>
    <lineage>
        <taxon>Eukaryota</taxon>
        <taxon>Metazoa</taxon>
        <taxon>Ecdysozoa</taxon>
        <taxon>Nematoda</taxon>
        <taxon>Chromadorea</taxon>
        <taxon>Rhabditida</taxon>
        <taxon>Rhabditina</taxon>
        <taxon>Rhabditomorpha</taxon>
        <taxon>Strongyloidea</taxon>
        <taxon>Ancylostomatidae</taxon>
        <taxon>Bunostominae</taxon>
        <taxon>Necator</taxon>
    </lineage>
</organism>
<keyword evidence="1" id="KW-0812">Transmembrane</keyword>
<feature type="transmembrane region" description="Helical" evidence="1">
    <location>
        <begin position="40"/>
        <end position="61"/>
    </location>
</feature>
<accession>W2SL74</accession>